<evidence type="ECO:0000313" key="3">
    <source>
        <dbReference type="Proteomes" id="UP000297245"/>
    </source>
</evidence>
<dbReference type="OrthoDB" id="4084751at2759"/>
<protein>
    <submittedName>
        <fullName evidence="2">Uncharacterized protein</fullName>
    </submittedName>
</protein>
<proteinExistence type="predicted"/>
<reference evidence="2 3" key="1">
    <citation type="journal article" date="2019" name="Nat. Ecol. Evol.">
        <title>Megaphylogeny resolves global patterns of mushroom evolution.</title>
        <authorList>
            <person name="Varga T."/>
            <person name="Krizsan K."/>
            <person name="Foldi C."/>
            <person name="Dima B."/>
            <person name="Sanchez-Garcia M."/>
            <person name="Sanchez-Ramirez S."/>
            <person name="Szollosi G.J."/>
            <person name="Szarkandi J.G."/>
            <person name="Papp V."/>
            <person name="Albert L."/>
            <person name="Andreopoulos W."/>
            <person name="Angelini C."/>
            <person name="Antonin V."/>
            <person name="Barry K.W."/>
            <person name="Bougher N.L."/>
            <person name="Buchanan P."/>
            <person name="Buyck B."/>
            <person name="Bense V."/>
            <person name="Catcheside P."/>
            <person name="Chovatia M."/>
            <person name="Cooper J."/>
            <person name="Damon W."/>
            <person name="Desjardin D."/>
            <person name="Finy P."/>
            <person name="Geml J."/>
            <person name="Haridas S."/>
            <person name="Hughes K."/>
            <person name="Justo A."/>
            <person name="Karasinski D."/>
            <person name="Kautmanova I."/>
            <person name="Kiss B."/>
            <person name="Kocsube S."/>
            <person name="Kotiranta H."/>
            <person name="LaButti K.M."/>
            <person name="Lechner B.E."/>
            <person name="Liimatainen K."/>
            <person name="Lipzen A."/>
            <person name="Lukacs Z."/>
            <person name="Mihaltcheva S."/>
            <person name="Morgado L.N."/>
            <person name="Niskanen T."/>
            <person name="Noordeloos M.E."/>
            <person name="Ohm R.A."/>
            <person name="Ortiz-Santana B."/>
            <person name="Ovrebo C."/>
            <person name="Racz N."/>
            <person name="Riley R."/>
            <person name="Savchenko A."/>
            <person name="Shiryaev A."/>
            <person name="Soop K."/>
            <person name="Spirin V."/>
            <person name="Szebenyi C."/>
            <person name="Tomsovsky M."/>
            <person name="Tulloss R.E."/>
            <person name="Uehling J."/>
            <person name="Grigoriev I.V."/>
            <person name="Vagvolgyi C."/>
            <person name="Papp T."/>
            <person name="Martin F.M."/>
            <person name="Miettinen O."/>
            <person name="Hibbett D.S."/>
            <person name="Nagy L.G."/>
        </authorList>
    </citation>
    <scope>NUCLEOTIDE SEQUENCE [LARGE SCALE GENOMIC DNA]</scope>
    <source>
        <strain evidence="2 3">CBS 962.96</strain>
    </source>
</reference>
<evidence type="ECO:0000256" key="1">
    <source>
        <dbReference type="SAM" id="SignalP"/>
    </source>
</evidence>
<dbReference type="Proteomes" id="UP000297245">
    <property type="component" value="Unassembled WGS sequence"/>
</dbReference>
<accession>A0A4S8LFH2</accession>
<organism evidence="2 3">
    <name type="scientific">Dendrothele bispora (strain CBS 962.96)</name>
    <dbReference type="NCBI Taxonomy" id="1314807"/>
    <lineage>
        <taxon>Eukaryota</taxon>
        <taxon>Fungi</taxon>
        <taxon>Dikarya</taxon>
        <taxon>Basidiomycota</taxon>
        <taxon>Agaricomycotina</taxon>
        <taxon>Agaricomycetes</taxon>
        <taxon>Agaricomycetidae</taxon>
        <taxon>Agaricales</taxon>
        <taxon>Agaricales incertae sedis</taxon>
        <taxon>Dendrothele</taxon>
    </lineage>
</organism>
<feature type="chain" id="PRO_5020424262" evidence="1">
    <location>
        <begin position="16"/>
        <end position="143"/>
    </location>
</feature>
<dbReference type="Gene3D" id="3.40.1090.10">
    <property type="entry name" value="Cytosolic phospholipase A2 catalytic domain"/>
    <property type="match status" value="1"/>
</dbReference>
<feature type="signal peptide" evidence="1">
    <location>
        <begin position="1"/>
        <end position="15"/>
    </location>
</feature>
<name>A0A4S8LFH2_DENBC</name>
<keyword evidence="3" id="KW-1185">Reference proteome</keyword>
<evidence type="ECO:0000313" key="2">
    <source>
        <dbReference type="EMBL" id="THU87530.1"/>
    </source>
</evidence>
<dbReference type="EMBL" id="ML179446">
    <property type="protein sequence ID" value="THU87530.1"/>
    <property type="molecule type" value="Genomic_DNA"/>
</dbReference>
<sequence length="143" mass="15805">MFLLSLLLVCASVRAFEDSVTDYAPSVNVECPDNTNTQFVREFTASNQSLNPQEAEYVATRLNTTIVDAWKDWLGSGDQLGYNVSYFQGIFPKIGLALPGGGLRAAQWGASLQQPFVLIVLKNWCQLAWHPPQQPLIQQGTSN</sequence>
<gene>
    <name evidence="2" type="ORF">K435DRAFT_804229</name>
</gene>
<dbReference type="AlphaFoldDB" id="A0A4S8LFH2"/>
<keyword evidence="1" id="KW-0732">Signal</keyword>